<evidence type="ECO:0000313" key="3">
    <source>
        <dbReference type="Proteomes" id="UP000754644"/>
    </source>
</evidence>
<evidence type="ECO:0000313" key="2">
    <source>
        <dbReference type="EMBL" id="NQV65218.1"/>
    </source>
</evidence>
<reference evidence="2" key="1">
    <citation type="submission" date="2020-05" db="EMBL/GenBank/DDBJ databases">
        <title>Sulfur intermediates as new biogeochemical hubs in an aquatic model microbial ecosystem.</title>
        <authorList>
            <person name="Vigneron A."/>
        </authorList>
    </citation>
    <scope>NUCLEOTIDE SEQUENCE</scope>
    <source>
        <strain evidence="2">Bin.250</strain>
    </source>
</reference>
<dbReference type="GO" id="GO:0005829">
    <property type="term" value="C:cytosol"/>
    <property type="evidence" value="ECO:0007669"/>
    <property type="project" value="TreeGrafter"/>
</dbReference>
<dbReference type="PANTHER" id="PTHR11803">
    <property type="entry name" value="2-IMINOBUTANOATE/2-IMINOPROPANOATE DEAMINASE RIDA"/>
    <property type="match status" value="1"/>
</dbReference>
<sequence length="129" mass="14202">MLKKEFLNPHPMGFTNTVVCSNNGTKTIFVSGQVGYADGRVGESFEEQAQMAYANLVRELESAGASVNDVVKLNTYVVDLDRDKSKANRQAKDRYFSQNDQPASTMIGVSALVMKELLIEVEATAMMND</sequence>
<protein>
    <recommendedName>
        <fullName evidence="4">RidA family protein</fullName>
    </recommendedName>
</protein>
<dbReference type="Pfam" id="PF01042">
    <property type="entry name" value="Ribonuc_L-PSP"/>
    <property type="match status" value="1"/>
</dbReference>
<accession>A0A973A8Y9</accession>
<gene>
    <name evidence="2" type="ORF">HQ497_07625</name>
</gene>
<name>A0A973A8Y9_9GAMM</name>
<dbReference type="SUPFAM" id="SSF55298">
    <property type="entry name" value="YjgF-like"/>
    <property type="match status" value="1"/>
</dbReference>
<dbReference type="InterPro" id="IPR035959">
    <property type="entry name" value="RutC-like_sf"/>
</dbReference>
<dbReference type="Gene3D" id="3.30.1330.40">
    <property type="entry name" value="RutC-like"/>
    <property type="match status" value="1"/>
</dbReference>
<evidence type="ECO:0008006" key="4">
    <source>
        <dbReference type="Google" id="ProtNLM"/>
    </source>
</evidence>
<organism evidence="2 3">
    <name type="scientific">SAR86 cluster bacterium</name>
    <dbReference type="NCBI Taxonomy" id="2030880"/>
    <lineage>
        <taxon>Bacteria</taxon>
        <taxon>Pseudomonadati</taxon>
        <taxon>Pseudomonadota</taxon>
        <taxon>Gammaproteobacteria</taxon>
        <taxon>SAR86 cluster</taxon>
    </lineage>
</organism>
<dbReference type="InterPro" id="IPR006175">
    <property type="entry name" value="YjgF/YER057c/UK114"/>
</dbReference>
<dbReference type="GO" id="GO:0019239">
    <property type="term" value="F:deaminase activity"/>
    <property type="evidence" value="ECO:0007669"/>
    <property type="project" value="TreeGrafter"/>
</dbReference>
<dbReference type="AlphaFoldDB" id="A0A973A8Y9"/>
<dbReference type="PANTHER" id="PTHR11803:SF58">
    <property type="entry name" value="PROTEIN HMF1-RELATED"/>
    <property type="match status" value="1"/>
</dbReference>
<comment type="similarity">
    <text evidence="1">Belongs to the RutC family.</text>
</comment>
<comment type="caution">
    <text evidence="2">The sequence shown here is derived from an EMBL/GenBank/DDBJ whole genome shotgun (WGS) entry which is preliminary data.</text>
</comment>
<proteinExistence type="inferred from homology"/>
<evidence type="ECO:0000256" key="1">
    <source>
        <dbReference type="ARBA" id="ARBA00010552"/>
    </source>
</evidence>
<dbReference type="Proteomes" id="UP000754644">
    <property type="component" value="Unassembled WGS sequence"/>
</dbReference>
<dbReference type="EMBL" id="JABMOJ010000286">
    <property type="protein sequence ID" value="NQV65218.1"/>
    <property type="molecule type" value="Genomic_DNA"/>
</dbReference>